<dbReference type="Proteomes" id="UP000830671">
    <property type="component" value="Chromosome 7"/>
</dbReference>
<dbReference type="KEGG" id="clup:CLUP02_13964"/>
<evidence type="ECO:0000256" key="1">
    <source>
        <dbReference type="SAM" id="MobiDB-lite"/>
    </source>
</evidence>
<organism evidence="2 3">
    <name type="scientific">Colletotrichum lupini</name>
    <dbReference type="NCBI Taxonomy" id="145971"/>
    <lineage>
        <taxon>Eukaryota</taxon>
        <taxon>Fungi</taxon>
        <taxon>Dikarya</taxon>
        <taxon>Ascomycota</taxon>
        <taxon>Pezizomycotina</taxon>
        <taxon>Sordariomycetes</taxon>
        <taxon>Hypocreomycetidae</taxon>
        <taxon>Glomerellales</taxon>
        <taxon>Glomerellaceae</taxon>
        <taxon>Colletotrichum</taxon>
        <taxon>Colletotrichum acutatum species complex</taxon>
    </lineage>
</organism>
<reference evidence="2" key="1">
    <citation type="journal article" date="2021" name="Mol. Plant Microbe Interact.">
        <title>Complete Genome Sequence of the Plant-Pathogenic Fungus Colletotrichum lupini.</title>
        <authorList>
            <person name="Baroncelli R."/>
            <person name="Pensec F."/>
            <person name="Da Lio D."/>
            <person name="Boufleur T."/>
            <person name="Vicente I."/>
            <person name="Sarrocco S."/>
            <person name="Picot A."/>
            <person name="Baraldi E."/>
            <person name="Sukno S."/>
            <person name="Thon M."/>
            <person name="Le Floch G."/>
        </authorList>
    </citation>
    <scope>NUCLEOTIDE SEQUENCE</scope>
    <source>
        <strain evidence="2">IMI 504893</strain>
    </source>
</reference>
<protein>
    <submittedName>
        <fullName evidence="2">Uncharacterized protein</fullName>
    </submittedName>
</protein>
<evidence type="ECO:0000313" key="2">
    <source>
        <dbReference type="EMBL" id="UQC88440.1"/>
    </source>
</evidence>
<proteinExistence type="predicted"/>
<feature type="region of interest" description="Disordered" evidence="1">
    <location>
        <begin position="20"/>
        <end position="48"/>
    </location>
</feature>
<dbReference type="GeneID" id="73347909"/>
<keyword evidence="3" id="KW-1185">Reference proteome</keyword>
<feature type="compositionally biased region" description="Polar residues" evidence="1">
    <location>
        <begin position="29"/>
        <end position="48"/>
    </location>
</feature>
<dbReference type="RefSeq" id="XP_049150045.1">
    <property type="nucleotide sequence ID" value="XM_049292899.1"/>
</dbReference>
<accession>A0A9Q8T3P0</accession>
<evidence type="ECO:0000313" key="3">
    <source>
        <dbReference type="Proteomes" id="UP000830671"/>
    </source>
</evidence>
<gene>
    <name evidence="2" type="ORF">CLUP02_13964</name>
</gene>
<name>A0A9Q8T3P0_9PEZI</name>
<sequence>MVCIGWDWINGMFPSSSFVPPAGQELHESPQTGERSPLNSDLSGSLRKSQPSRCFASYATLVDRPPISLCHVPSEQEVPNPTSHALLREGRGPRNCGACRWWSDVWRGSSFDAAVAFLQFVSVEPQHLVTLISIALTHLALKIQGRGYPASSSRYSATKYSYGRYTTAGLGYIYKLGSA</sequence>
<dbReference type="AlphaFoldDB" id="A0A9Q8T3P0"/>
<dbReference type="EMBL" id="CP019479">
    <property type="protein sequence ID" value="UQC88440.1"/>
    <property type="molecule type" value="Genomic_DNA"/>
</dbReference>